<keyword evidence="2" id="KW-0479">Metal-binding</keyword>
<dbReference type="GO" id="GO:0005783">
    <property type="term" value="C:endoplasmic reticulum"/>
    <property type="evidence" value="ECO:0007669"/>
    <property type="project" value="TreeGrafter"/>
</dbReference>
<evidence type="ECO:0000256" key="4">
    <source>
        <dbReference type="ARBA" id="ARBA00023002"/>
    </source>
</evidence>
<dbReference type="STRING" id="41688.A0A2N3NCG9"/>
<dbReference type="GO" id="GO:0005506">
    <property type="term" value="F:iron ion binding"/>
    <property type="evidence" value="ECO:0007669"/>
    <property type="project" value="InterPro"/>
</dbReference>
<evidence type="ECO:0000256" key="1">
    <source>
        <dbReference type="ARBA" id="ARBA00001961"/>
    </source>
</evidence>
<dbReference type="SMART" id="SM00702">
    <property type="entry name" value="P4Hc"/>
    <property type="match status" value="1"/>
</dbReference>
<accession>A0A2N3NCG9</accession>
<dbReference type="Proteomes" id="UP000233524">
    <property type="component" value="Unassembled WGS sequence"/>
</dbReference>
<evidence type="ECO:0000256" key="2">
    <source>
        <dbReference type="ARBA" id="ARBA00022723"/>
    </source>
</evidence>
<comment type="cofactor">
    <cofactor evidence="1">
        <name>L-ascorbate</name>
        <dbReference type="ChEBI" id="CHEBI:38290"/>
    </cofactor>
</comment>
<proteinExistence type="predicted"/>
<dbReference type="InterPro" id="IPR006620">
    <property type="entry name" value="Pro_4_hyd_alph"/>
</dbReference>
<keyword evidence="8" id="KW-1185">Reference proteome</keyword>
<dbReference type="AlphaFoldDB" id="A0A2N3NCG9"/>
<dbReference type="OrthoDB" id="69177at2759"/>
<feature type="domain" description="Prolyl 4-hydroxylase alpha subunit" evidence="6">
    <location>
        <begin position="45"/>
        <end position="256"/>
    </location>
</feature>
<organism evidence="7 8">
    <name type="scientific">Lomentospora prolificans</name>
    <dbReference type="NCBI Taxonomy" id="41688"/>
    <lineage>
        <taxon>Eukaryota</taxon>
        <taxon>Fungi</taxon>
        <taxon>Dikarya</taxon>
        <taxon>Ascomycota</taxon>
        <taxon>Pezizomycotina</taxon>
        <taxon>Sordariomycetes</taxon>
        <taxon>Hypocreomycetidae</taxon>
        <taxon>Microascales</taxon>
        <taxon>Microascaceae</taxon>
        <taxon>Lomentospora</taxon>
    </lineage>
</organism>
<dbReference type="EMBL" id="NLAX01000008">
    <property type="protein sequence ID" value="PKS10113.1"/>
    <property type="molecule type" value="Genomic_DNA"/>
</dbReference>
<dbReference type="VEuPathDB" id="FungiDB:jhhlp_001863"/>
<dbReference type="SUPFAM" id="SSF51197">
    <property type="entry name" value="Clavaminate synthase-like"/>
    <property type="match status" value="1"/>
</dbReference>
<evidence type="ECO:0000256" key="3">
    <source>
        <dbReference type="ARBA" id="ARBA00022964"/>
    </source>
</evidence>
<evidence type="ECO:0000313" key="7">
    <source>
        <dbReference type="EMBL" id="PKS10113.1"/>
    </source>
</evidence>
<keyword evidence="5" id="KW-0408">Iron</keyword>
<reference evidence="7 8" key="1">
    <citation type="journal article" date="2017" name="G3 (Bethesda)">
        <title>First Draft Genome Sequence of the Pathogenic Fungus Lomentospora prolificans (Formerly Scedosporium prolificans).</title>
        <authorList>
            <person name="Luo R."/>
            <person name="Zimin A."/>
            <person name="Workman R."/>
            <person name="Fan Y."/>
            <person name="Pertea G."/>
            <person name="Grossman N."/>
            <person name="Wear M.P."/>
            <person name="Jia B."/>
            <person name="Miller H."/>
            <person name="Casadevall A."/>
            <person name="Timp W."/>
            <person name="Zhang S.X."/>
            <person name="Salzberg S.L."/>
        </authorList>
    </citation>
    <scope>NUCLEOTIDE SEQUENCE [LARGE SCALE GENOMIC DNA]</scope>
    <source>
        <strain evidence="7 8">JHH-5317</strain>
    </source>
</reference>
<dbReference type="Pfam" id="PF13640">
    <property type="entry name" value="2OG-FeII_Oxy_3"/>
    <property type="match status" value="1"/>
</dbReference>
<keyword evidence="4" id="KW-0560">Oxidoreductase</keyword>
<name>A0A2N3NCG9_9PEZI</name>
<dbReference type="GO" id="GO:0031418">
    <property type="term" value="F:L-ascorbic acid binding"/>
    <property type="evidence" value="ECO:0007669"/>
    <property type="project" value="InterPro"/>
</dbReference>
<dbReference type="PANTHER" id="PTHR10869">
    <property type="entry name" value="PROLYL 4-HYDROXYLASE ALPHA SUBUNIT"/>
    <property type="match status" value="1"/>
</dbReference>
<dbReference type="InterPro" id="IPR044862">
    <property type="entry name" value="Pro_4_hyd_alph_FE2OG_OXY"/>
</dbReference>
<dbReference type="Gene3D" id="2.60.120.620">
    <property type="entry name" value="q2cbj1_9rhob like domain"/>
    <property type="match status" value="1"/>
</dbReference>
<sequence length="262" mass="29091">MFHDAVYISKDVSIPETFLAGPPSTPITVHPIDFANSALPEYKGSTAIILENVLSKEECEQLLGLAEASVPIQDGESPWKPALVSAGPGGMERAAPGYRESDRIVWDQQRVADLIWARCCQAEGIAELMATVPAGPRDKKGLWKFERCNQRLRFLKYSPGQFFKPHVDGPFWYEDETGDYQTHYTAHLYLNDSAEVDPNSDLVGGATSFLVRDPRKGRVDVNPRAGSVLIFQHQGLLHEGAVVKSGVKYTVRTDILYKWTGQ</sequence>
<comment type="caution">
    <text evidence="7">The sequence shown here is derived from an EMBL/GenBank/DDBJ whole genome shotgun (WGS) entry which is preliminary data.</text>
</comment>
<dbReference type="PANTHER" id="PTHR10869:SF241">
    <property type="entry name" value="FE2OG DIOXYGENASE DOMAIN-CONTAINING PROTEIN"/>
    <property type="match status" value="1"/>
</dbReference>
<dbReference type="GO" id="GO:0004656">
    <property type="term" value="F:procollagen-proline 4-dioxygenase activity"/>
    <property type="evidence" value="ECO:0007669"/>
    <property type="project" value="TreeGrafter"/>
</dbReference>
<gene>
    <name evidence="7" type="ORF">jhhlp_001863</name>
</gene>
<dbReference type="InterPro" id="IPR045054">
    <property type="entry name" value="P4HA-like"/>
</dbReference>
<dbReference type="InParanoid" id="A0A2N3NCG9"/>
<evidence type="ECO:0000259" key="6">
    <source>
        <dbReference type="SMART" id="SM00702"/>
    </source>
</evidence>
<evidence type="ECO:0000256" key="5">
    <source>
        <dbReference type="ARBA" id="ARBA00023004"/>
    </source>
</evidence>
<protein>
    <recommendedName>
        <fullName evidence="6">Prolyl 4-hydroxylase alpha subunit domain-containing protein</fullName>
    </recommendedName>
</protein>
<keyword evidence="3" id="KW-0223">Dioxygenase</keyword>
<evidence type="ECO:0000313" key="8">
    <source>
        <dbReference type="Proteomes" id="UP000233524"/>
    </source>
</evidence>